<evidence type="ECO:0000313" key="4">
    <source>
        <dbReference type="Proteomes" id="UP000318313"/>
    </source>
</evidence>
<evidence type="ECO:0000313" key="3">
    <source>
        <dbReference type="EMBL" id="QDV53933.1"/>
    </source>
</evidence>
<keyword evidence="4" id="KW-1185">Reference proteome</keyword>
<name>A0A518ILG3_9PLAN</name>
<accession>A0A518ILG3</accession>
<dbReference type="InterPro" id="IPR018958">
    <property type="entry name" value="Knr4/Smi1-like_dom"/>
</dbReference>
<dbReference type="EMBL" id="CP037452">
    <property type="protein sequence ID" value="QDV53933.1"/>
    <property type="molecule type" value="Genomic_DNA"/>
</dbReference>
<dbReference type="KEGG" id="gfm:Enr17x_60160"/>
<feature type="transmembrane region" description="Helical" evidence="1">
    <location>
        <begin position="162"/>
        <end position="185"/>
    </location>
</feature>
<dbReference type="InterPro" id="IPR037883">
    <property type="entry name" value="Knr4/Smi1-like_sf"/>
</dbReference>
<dbReference type="AlphaFoldDB" id="A0A518ILG3"/>
<keyword evidence="1" id="KW-0472">Membrane</keyword>
<keyword evidence="1" id="KW-0812">Transmembrane</keyword>
<dbReference type="SUPFAM" id="SSF160631">
    <property type="entry name" value="SMI1/KNR4-like"/>
    <property type="match status" value="1"/>
</dbReference>
<evidence type="ECO:0000259" key="2">
    <source>
        <dbReference type="Pfam" id="PF09346"/>
    </source>
</evidence>
<dbReference type="OrthoDB" id="286113at2"/>
<dbReference type="Proteomes" id="UP000318313">
    <property type="component" value="Chromosome"/>
</dbReference>
<dbReference type="Pfam" id="PF09346">
    <property type="entry name" value="SMI1_KNR4"/>
    <property type="match status" value="1"/>
</dbReference>
<sequence length="197" mass="22228">MIESEIQELEAVTDCQLPSVYRDLLQMYPQRLTELATTLDDDELAMFFHSKESLTQANVAGAEYRNSIFPPHFFIIGESGCGDYYAIDTHNAIAPVYMGGPHHGEYPEDENEQRLPYEESIHSYIEHVIAVYEECVADLKNDTKYNPPGKLSDVFSISLSVLLAPFAILFLLLSILLSGPLMLLVRLWELARPSKGE</sequence>
<proteinExistence type="predicted"/>
<gene>
    <name evidence="3" type="ORF">Enr17x_60160</name>
</gene>
<protein>
    <submittedName>
        <fullName evidence="3">SMI1 / KNR4 family protein</fullName>
    </submittedName>
</protein>
<feature type="domain" description="Knr4/Smi1-like" evidence="2">
    <location>
        <begin position="3"/>
        <end position="108"/>
    </location>
</feature>
<reference evidence="3 4" key="1">
    <citation type="submission" date="2019-03" db="EMBL/GenBank/DDBJ databases">
        <title>Deep-cultivation of Planctomycetes and their phenomic and genomic characterization uncovers novel biology.</title>
        <authorList>
            <person name="Wiegand S."/>
            <person name="Jogler M."/>
            <person name="Boedeker C."/>
            <person name="Pinto D."/>
            <person name="Vollmers J."/>
            <person name="Rivas-Marin E."/>
            <person name="Kohn T."/>
            <person name="Peeters S.H."/>
            <person name="Heuer A."/>
            <person name="Rast P."/>
            <person name="Oberbeckmann S."/>
            <person name="Bunk B."/>
            <person name="Jeske O."/>
            <person name="Meyerdierks A."/>
            <person name="Storesund J.E."/>
            <person name="Kallscheuer N."/>
            <person name="Luecker S."/>
            <person name="Lage O.M."/>
            <person name="Pohl T."/>
            <person name="Merkel B.J."/>
            <person name="Hornburger P."/>
            <person name="Mueller R.-W."/>
            <person name="Bruemmer F."/>
            <person name="Labrenz M."/>
            <person name="Spormann A.M."/>
            <person name="Op den Camp H."/>
            <person name="Overmann J."/>
            <person name="Amann R."/>
            <person name="Jetten M.S.M."/>
            <person name="Mascher T."/>
            <person name="Medema M.H."/>
            <person name="Devos D.P."/>
            <person name="Kaster A.-K."/>
            <person name="Ovreas L."/>
            <person name="Rohde M."/>
            <person name="Galperin M.Y."/>
            <person name="Jogler C."/>
        </authorList>
    </citation>
    <scope>NUCLEOTIDE SEQUENCE [LARGE SCALE GENOMIC DNA]</scope>
    <source>
        <strain evidence="3 4">Enr17</strain>
    </source>
</reference>
<keyword evidence="1" id="KW-1133">Transmembrane helix</keyword>
<organism evidence="3 4">
    <name type="scientific">Gimesia fumaroli</name>
    <dbReference type="NCBI Taxonomy" id="2527976"/>
    <lineage>
        <taxon>Bacteria</taxon>
        <taxon>Pseudomonadati</taxon>
        <taxon>Planctomycetota</taxon>
        <taxon>Planctomycetia</taxon>
        <taxon>Planctomycetales</taxon>
        <taxon>Planctomycetaceae</taxon>
        <taxon>Gimesia</taxon>
    </lineage>
</organism>
<dbReference type="Gene3D" id="3.40.1580.10">
    <property type="entry name" value="SMI1/KNR4-like"/>
    <property type="match status" value="1"/>
</dbReference>
<evidence type="ECO:0000256" key="1">
    <source>
        <dbReference type="SAM" id="Phobius"/>
    </source>
</evidence>
<dbReference type="RefSeq" id="WP_145313758.1">
    <property type="nucleotide sequence ID" value="NZ_CP037452.1"/>
</dbReference>